<comment type="caution">
    <text evidence="1">The sequence shown here is derived from an EMBL/GenBank/DDBJ whole genome shotgun (WGS) entry which is preliminary data.</text>
</comment>
<dbReference type="EMBL" id="BIFR01000002">
    <property type="protein sequence ID" value="GCE15826.1"/>
    <property type="molecule type" value="Genomic_DNA"/>
</dbReference>
<dbReference type="AlphaFoldDB" id="A0A402A9X6"/>
<evidence type="ECO:0000313" key="2">
    <source>
        <dbReference type="Proteomes" id="UP000287352"/>
    </source>
</evidence>
<evidence type="ECO:0000313" key="1">
    <source>
        <dbReference type="EMBL" id="GCE15826.1"/>
    </source>
</evidence>
<gene>
    <name evidence="1" type="ORF">KTT_56850</name>
</gene>
<reference evidence="2" key="1">
    <citation type="submission" date="2018-12" db="EMBL/GenBank/DDBJ databases">
        <title>Tengunoibacter tsumagoiensis gen. nov., sp. nov., Dictyobacter kobayashii sp. nov., D. alpinus sp. nov., and D. joshuensis sp. nov. and description of Dictyobacteraceae fam. nov. within the order Ktedonobacterales isolated from Tengu-no-mugimeshi.</title>
        <authorList>
            <person name="Wang C.M."/>
            <person name="Zheng Y."/>
            <person name="Sakai Y."/>
            <person name="Toyoda A."/>
            <person name="Minakuchi Y."/>
            <person name="Abe K."/>
            <person name="Yokota A."/>
            <person name="Yabe S."/>
        </authorList>
    </citation>
    <scope>NUCLEOTIDE SEQUENCE [LARGE SCALE GENOMIC DNA]</scope>
    <source>
        <strain evidence="2">Uno3</strain>
    </source>
</reference>
<sequence>MRLHILSEIYQDSPVSDIRRTLTYRADMFGDPFSNCLQQALRGPSDWRIGERELFASFTASLLQCTY</sequence>
<protein>
    <submittedName>
        <fullName evidence="1">Uncharacterized protein</fullName>
    </submittedName>
</protein>
<keyword evidence="2" id="KW-1185">Reference proteome</keyword>
<accession>A0A402A9X6</accession>
<organism evidence="1 2">
    <name type="scientific">Tengunoibacter tsumagoiensis</name>
    <dbReference type="NCBI Taxonomy" id="2014871"/>
    <lineage>
        <taxon>Bacteria</taxon>
        <taxon>Bacillati</taxon>
        <taxon>Chloroflexota</taxon>
        <taxon>Ktedonobacteria</taxon>
        <taxon>Ktedonobacterales</taxon>
        <taxon>Dictyobacteraceae</taxon>
        <taxon>Tengunoibacter</taxon>
    </lineage>
</organism>
<name>A0A402A9X6_9CHLR</name>
<proteinExistence type="predicted"/>
<dbReference type="Proteomes" id="UP000287352">
    <property type="component" value="Unassembled WGS sequence"/>
</dbReference>